<feature type="chain" id="PRO_5006624122" description="Lipoprotein" evidence="1">
    <location>
        <begin position="26"/>
        <end position="132"/>
    </location>
</feature>
<dbReference type="PROSITE" id="PS51257">
    <property type="entry name" value="PROKAR_LIPOPROTEIN"/>
    <property type="match status" value="1"/>
</dbReference>
<dbReference type="EMBL" id="CZPZ01000033">
    <property type="protein sequence ID" value="CUS38965.1"/>
    <property type="molecule type" value="Genomic_DNA"/>
</dbReference>
<keyword evidence="3" id="KW-1185">Reference proteome</keyword>
<evidence type="ECO:0000313" key="2">
    <source>
        <dbReference type="EMBL" id="CUS38965.1"/>
    </source>
</evidence>
<dbReference type="AlphaFoldDB" id="A0A0S4LN78"/>
<dbReference type="Proteomes" id="UP000198736">
    <property type="component" value="Unassembled WGS sequence"/>
</dbReference>
<sequence length="132" mass="14272">MCPANRVWALSLAVVLTASSCASVAAVTNLSEESCRISFARRLSVVLTQEGEQPEIADALAGKTLSTLTTYRLGPRPFTIAAPSGTDYRFFINRTGADCVLTLYGRRKGFVSYTNNLSYIATEILPHCTCAE</sequence>
<accession>A0A0S4LN78</accession>
<evidence type="ECO:0008006" key="4">
    <source>
        <dbReference type="Google" id="ProtNLM"/>
    </source>
</evidence>
<reference evidence="3" key="1">
    <citation type="submission" date="2015-10" db="EMBL/GenBank/DDBJ databases">
        <authorList>
            <person name="Luecker S."/>
            <person name="Luecker S."/>
        </authorList>
    </citation>
    <scope>NUCLEOTIDE SEQUENCE [LARGE SCALE GENOMIC DNA]</scope>
</reference>
<protein>
    <recommendedName>
        <fullName evidence="4">Lipoprotein</fullName>
    </recommendedName>
</protein>
<organism evidence="2 3">
    <name type="scientific">Candidatus Nitrospira nitrificans</name>
    <dbReference type="NCBI Taxonomy" id="1742973"/>
    <lineage>
        <taxon>Bacteria</taxon>
        <taxon>Pseudomonadati</taxon>
        <taxon>Nitrospirota</taxon>
        <taxon>Nitrospiria</taxon>
        <taxon>Nitrospirales</taxon>
        <taxon>Nitrospiraceae</taxon>
        <taxon>Nitrospira</taxon>
    </lineage>
</organism>
<proteinExistence type="predicted"/>
<feature type="signal peptide" evidence="1">
    <location>
        <begin position="1"/>
        <end position="25"/>
    </location>
</feature>
<evidence type="ECO:0000313" key="3">
    <source>
        <dbReference type="Proteomes" id="UP000198736"/>
    </source>
</evidence>
<evidence type="ECO:0000256" key="1">
    <source>
        <dbReference type="SAM" id="SignalP"/>
    </source>
</evidence>
<gene>
    <name evidence="2" type="ORF">COMA2_60075</name>
</gene>
<dbReference type="STRING" id="1742973.COMA2_60075"/>
<keyword evidence="1" id="KW-0732">Signal</keyword>
<name>A0A0S4LN78_9BACT</name>